<dbReference type="PANTHER" id="PTHR45398">
    <property type="match status" value="1"/>
</dbReference>
<accession>A0ABW6CGC8</accession>
<dbReference type="InterPro" id="IPR000873">
    <property type="entry name" value="AMP-dep_synth/lig_dom"/>
</dbReference>
<keyword evidence="3" id="KW-1185">Reference proteome</keyword>
<gene>
    <name evidence="2" type="ORF">ACFPK4_21805</name>
</gene>
<dbReference type="Proteomes" id="UP001598201">
    <property type="component" value="Unassembled WGS sequence"/>
</dbReference>
<dbReference type="InterPro" id="IPR042099">
    <property type="entry name" value="ANL_N_sf"/>
</dbReference>
<dbReference type="RefSeq" id="WP_225444878.1">
    <property type="nucleotide sequence ID" value="NC_015061.1"/>
</dbReference>
<dbReference type="PANTHER" id="PTHR45398:SF1">
    <property type="entry name" value="ENZYME, PUTATIVE (JCVI)-RELATED"/>
    <property type="match status" value="1"/>
</dbReference>
<evidence type="ECO:0000259" key="1">
    <source>
        <dbReference type="Pfam" id="PF00501"/>
    </source>
</evidence>
<dbReference type="SUPFAM" id="SSF56801">
    <property type="entry name" value="Acetyl-CoA synthetase-like"/>
    <property type="match status" value="1"/>
</dbReference>
<evidence type="ECO:0000313" key="2">
    <source>
        <dbReference type="EMBL" id="MFD3226184.1"/>
    </source>
</evidence>
<sequence>MDSQKASAPAMTLPMCKWLSTERADDYLVAWSESREWRQCDFRQDVLSLLTHISATSHTRWALCFEDNYSFAVALLAVLYSGNTPVLPGHFRPAVLAEQRDEFDALITDLDLTIDCPVLRLPCSVDQPLTVLPNWPENPALHLFTSGSTGKPQKIIKPITCLELESQWLSARWGDQFADAHFVATVAPHHMYGLSFAFMLPLSLGRPFATKSVEYHEQLQSLASKNTLVLTSSPAFLKRLDPALEPTHCRHVFSAGGPLSNEAALLVENVCGCLPTEIYGTSESGIIAFRTQHQPDEAWTLFENIRFSSCADGNISLISPLIPQPEGMILSDKIQLLPAGQRQFVLLGRKDRIVKIAEQRISLTEIEQRLCALDLLSDASVLTLEKQGRLYIAAVLVLSHGGELLLQAQGQAALLGQIRLTLHQWLSPVSVPRYWRLASAIPLNQQGKRATAELQELFL</sequence>
<dbReference type="Pfam" id="PF00501">
    <property type="entry name" value="AMP-binding"/>
    <property type="match status" value="1"/>
</dbReference>
<dbReference type="Gene3D" id="3.40.50.12780">
    <property type="entry name" value="N-terminal domain of ligase-like"/>
    <property type="match status" value="1"/>
</dbReference>
<reference evidence="2 3" key="1">
    <citation type="submission" date="2024-09" db="EMBL/GenBank/DDBJ databases">
        <title>Genomes of Rahnella.</title>
        <authorList>
            <person name="Mnguni F.C."/>
            <person name="Shin G.Y."/>
            <person name="Coutinho T."/>
        </authorList>
    </citation>
    <scope>NUCLEOTIDE SEQUENCE [LARGE SCALE GENOMIC DNA]</scope>
    <source>
        <strain evidence="2 3">20WA0057</strain>
    </source>
</reference>
<evidence type="ECO:0000313" key="3">
    <source>
        <dbReference type="Proteomes" id="UP001598201"/>
    </source>
</evidence>
<dbReference type="Gene3D" id="3.30.300.30">
    <property type="match status" value="1"/>
</dbReference>
<organism evidence="2 3">
    <name type="scientific">Rahnella sp. (strain Y9602)</name>
    <dbReference type="NCBI Taxonomy" id="2703885"/>
    <lineage>
        <taxon>Bacteria</taxon>
        <taxon>Pseudomonadati</taxon>
        <taxon>Pseudomonadota</taxon>
        <taxon>Gammaproteobacteria</taxon>
        <taxon>Enterobacterales</taxon>
        <taxon>Yersiniaceae</taxon>
        <taxon>Rahnella</taxon>
    </lineage>
</organism>
<dbReference type="EMBL" id="JBHUCJ010000075">
    <property type="protein sequence ID" value="MFD3226184.1"/>
    <property type="molecule type" value="Genomic_DNA"/>
</dbReference>
<feature type="domain" description="AMP-dependent synthetase/ligase" evidence="1">
    <location>
        <begin position="128"/>
        <end position="298"/>
    </location>
</feature>
<protein>
    <submittedName>
        <fullName evidence="2">AMP-binding protein</fullName>
    </submittedName>
</protein>
<name>A0ABW6CGC8_RAHSY</name>
<dbReference type="InterPro" id="IPR045851">
    <property type="entry name" value="AMP-bd_C_sf"/>
</dbReference>
<comment type="caution">
    <text evidence="2">The sequence shown here is derived from an EMBL/GenBank/DDBJ whole genome shotgun (WGS) entry which is preliminary data.</text>
</comment>
<proteinExistence type="predicted"/>